<accession>A0A2S9IVI4</accession>
<dbReference type="RefSeq" id="WP_105718662.1">
    <property type="nucleotide sequence ID" value="NZ_PVBQ01000027.1"/>
</dbReference>
<dbReference type="Proteomes" id="UP000239711">
    <property type="component" value="Unassembled WGS sequence"/>
</dbReference>
<evidence type="ECO:0000313" key="2">
    <source>
        <dbReference type="Proteomes" id="UP000239711"/>
    </source>
</evidence>
<comment type="caution">
    <text evidence="1">The sequence shown here is derived from an EMBL/GenBank/DDBJ whole genome shotgun (WGS) entry which is preliminary data.</text>
</comment>
<gene>
    <name evidence="1" type="ORF">C5745_19330</name>
</gene>
<reference evidence="1 2" key="1">
    <citation type="submission" date="2018-02" db="EMBL/GenBank/DDBJ databases">
        <title>The draft genome of Sphingobacterium sp. 5JN-11.</title>
        <authorList>
            <person name="Liu L."/>
            <person name="Li L."/>
            <person name="Liang L."/>
            <person name="Zhang X."/>
            <person name="Wang T."/>
        </authorList>
    </citation>
    <scope>NUCLEOTIDE SEQUENCE [LARGE SCALE GENOMIC DNA]</scope>
    <source>
        <strain evidence="1 2">5JN-11</strain>
    </source>
</reference>
<name>A0A2S9IVI4_9SPHI</name>
<keyword evidence="2" id="KW-1185">Reference proteome</keyword>
<sequence>MNYKLINMKTSLQRQTKCENPKAAYKATMAQPGVTSEKKENRFRGMSENLEKAEPLYIPGYKIRG</sequence>
<dbReference type="OrthoDB" id="1551485at2"/>
<dbReference type="EMBL" id="PVBQ01000027">
    <property type="protein sequence ID" value="PRD44532.1"/>
    <property type="molecule type" value="Genomic_DNA"/>
</dbReference>
<protein>
    <submittedName>
        <fullName evidence="1">Uncharacterized protein</fullName>
    </submittedName>
</protein>
<dbReference type="AlphaFoldDB" id="A0A2S9IVI4"/>
<organism evidence="1 2">
    <name type="scientific">Sphingobacterium haloxyli</name>
    <dbReference type="NCBI Taxonomy" id="2100533"/>
    <lineage>
        <taxon>Bacteria</taxon>
        <taxon>Pseudomonadati</taxon>
        <taxon>Bacteroidota</taxon>
        <taxon>Sphingobacteriia</taxon>
        <taxon>Sphingobacteriales</taxon>
        <taxon>Sphingobacteriaceae</taxon>
        <taxon>Sphingobacterium</taxon>
    </lineage>
</organism>
<proteinExistence type="predicted"/>
<evidence type="ECO:0000313" key="1">
    <source>
        <dbReference type="EMBL" id="PRD44532.1"/>
    </source>
</evidence>